<dbReference type="Proteomes" id="UP001069802">
    <property type="component" value="Unassembled WGS sequence"/>
</dbReference>
<protein>
    <submittedName>
        <fullName evidence="3">SMP-30/gluconolactonase/LRE family protein</fullName>
    </submittedName>
</protein>
<organism evidence="3 4">
    <name type="scientific">Kiloniella laminariae</name>
    <dbReference type="NCBI Taxonomy" id="454162"/>
    <lineage>
        <taxon>Bacteria</taxon>
        <taxon>Pseudomonadati</taxon>
        <taxon>Pseudomonadota</taxon>
        <taxon>Alphaproteobacteria</taxon>
        <taxon>Rhodospirillales</taxon>
        <taxon>Kiloniellaceae</taxon>
        <taxon>Kiloniella</taxon>
    </lineage>
</organism>
<evidence type="ECO:0000256" key="1">
    <source>
        <dbReference type="ARBA" id="ARBA00008853"/>
    </source>
</evidence>
<dbReference type="Gene3D" id="2.120.10.30">
    <property type="entry name" value="TolB, C-terminal domain"/>
    <property type="match status" value="1"/>
</dbReference>
<dbReference type="EMBL" id="JAPWGY010000010">
    <property type="protein sequence ID" value="MCZ4282725.1"/>
    <property type="molecule type" value="Genomic_DNA"/>
</dbReference>
<reference evidence="3" key="1">
    <citation type="submission" date="2022-12" db="EMBL/GenBank/DDBJ databases">
        <title>Bacterial isolates from different developmental stages of Nematostella vectensis.</title>
        <authorList>
            <person name="Fraune S."/>
        </authorList>
    </citation>
    <scope>NUCLEOTIDE SEQUENCE</scope>
    <source>
        <strain evidence="3">G21630-S1</strain>
    </source>
</reference>
<evidence type="ECO:0000313" key="3">
    <source>
        <dbReference type="EMBL" id="MCZ4282725.1"/>
    </source>
</evidence>
<sequence length="292" mass="32112">MQSCAVEKIWEGPALLGESPLWDFRDNCLYWLDIENARLYRKSADGKTTHSLALPAPAGSIALCDDGGLIAALGQGLSLIDMDSGIVSPLAPSLASTECLMNDGKADRYGNFFFGTKHLKETSPLGRCWRYTRGQILQQDGAFVVFNGPAFSPAGERIYFADSPSRRIMTARYDEEYGINSKPEVFAQLSESDGYPDGMTIDSEGCLWNAQWDGWAITRYQPDGTIERKLELPVQRPTSVCFGGKDLKTLYITSASTRLTPEEISHNPDAGALFKLDLDIAGIPETSVNYKD</sequence>
<comment type="caution">
    <text evidence="3">The sequence shown here is derived from an EMBL/GenBank/DDBJ whole genome shotgun (WGS) entry which is preliminary data.</text>
</comment>
<dbReference type="InterPro" id="IPR013658">
    <property type="entry name" value="SGL"/>
</dbReference>
<gene>
    <name evidence="3" type="ORF">O4H49_18220</name>
</gene>
<evidence type="ECO:0000313" key="4">
    <source>
        <dbReference type="Proteomes" id="UP001069802"/>
    </source>
</evidence>
<dbReference type="InterPro" id="IPR011042">
    <property type="entry name" value="6-blade_b-propeller_TolB-like"/>
</dbReference>
<dbReference type="Pfam" id="PF08450">
    <property type="entry name" value="SGL"/>
    <property type="match status" value="1"/>
</dbReference>
<proteinExistence type="inferred from homology"/>
<comment type="similarity">
    <text evidence="1">Belongs to the SMP-30/CGR1 family.</text>
</comment>
<name>A0ABT4LNK2_9PROT</name>
<dbReference type="PANTHER" id="PTHR10907">
    <property type="entry name" value="REGUCALCIN"/>
    <property type="match status" value="1"/>
</dbReference>
<keyword evidence="4" id="KW-1185">Reference proteome</keyword>
<dbReference type="InterPro" id="IPR005511">
    <property type="entry name" value="SMP-30"/>
</dbReference>
<dbReference type="PANTHER" id="PTHR10907:SF47">
    <property type="entry name" value="REGUCALCIN"/>
    <property type="match status" value="1"/>
</dbReference>
<dbReference type="PRINTS" id="PR01790">
    <property type="entry name" value="SMP30FAMILY"/>
</dbReference>
<dbReference type="SUPFAM" id="SSF63829">
    <property type="entry name" value="Calcium-dependent phosphotriesterase"/>
    <property type="match status" value="1"/>
</dbReference>
<dbReference type="RefSeq" id="WP_269424870.1">
    <property type="nucleotide sequence ID" value="NZ_JAPWGY010000010.1"/>
</dbReference>
<evidence type="ECO:0000259" key="2">
    <source>
        <dbReference type="Pfam" id="PF08450"/>
    </source>
</evidence>
<accession>A0ABT4LNK2</accession>
<feature type="domain" description="SMP-30/Gluconolactonase/LRE-like region" evidence="2">
    <location>
        <begin position="16"/>
        <end position="256"/>
    </location>
</feature>